<proteinExistence type="predicted"/>
<accession>A0A438CB23</accession>
<evidence type="ECO:0000313" key="1">
    <source>
        <dbReference type="EMBL" id="RVW20451.1"/>
    </source>
</evidence>
<protein>
    <submittedName>
        <fullName evidence="1">Diacylglycerol kinase 6</fullName>
    </submittedName>
</protein>
<evidence type="ECO:0000313" key="2">
    <source>
        <dbReference type="Proteomes" id="UP000288805"/>
    </source>
</evidence>
<dbReference type="GO" id="GO:0016301">
    <property type="term" value="F:kinase activity"/>
    <property type="evidence" value="ECO:0007669"/>
    <property type="project" value="UniProtKB-KW"/>
</dbReference>
<organism evidence="1 2">
    <name type="scientific">Vitis vinifera</name>
    <name type="common">Grape</name>
    <dbReference type="NCBI Taxonomy" id="29760"/>
    <lineage>
        <taxon>Eukaryota</taxon>
        <taxon>Viridiplantae</taxon>
        <taxon>Streptophyta</taxon>
        <taxon>Embryophyta</taxon>
        <taxon>Tracheophyta</taxon>
        <taxon>Spermatophyta</taxon>
        <taxon>Magnoliopsida</taxon>
        <taxon>eudicotyledons</taxon>
        <taxon>Gunneridae</taxon>
        <taxon>Pentapetalae</taxon>
        <taxon>rosids</taxon>
        <taxon>Vitales</taxon>
        <taxon>Vitaceae</taxon>
        <taxon>Viteae</taxon>
        <taxon>Vitis</taxon>
    </lineage>
</organism>
<name>A0A438CB23_VITVI</name>
<dbReference type="AlphaFoldDB" id="A0A438CB23"/>
<keyword evidence="1" id="KW-0808">Transferase</keyword>
<sequence>MACGKFLPLNCHGTRLAQVHQIHFELCKGIAKHIYMSFDGTKWKQHTPIDDDNYMIEISYSSKTRMLATSTSKCKHKARSPTSTKYSQ</sequence>
<dbReference type="EMBL" id="QGNW01002366">
    <property type="protein sequence ID" value="RVW20451.1"/>
    <property type="molecule type" value="Genomic_DNA"/>
</dbReference>
<gene>
    <name evidence="1" type="primary">DGK6_10</name>
    <name evidence="1" type="ORF">CK203_115982</name>
</gene>
<reference evidence="1 2" key="1">
    <citation type="journal article" date="2018" name="PLoS Genet.">
        <title>Population sequencing reveals clonal diversity and ancestral inbreeding in the grapevine cultivar Chardonnay.</title>
        <authorList>
            <person name="Roach M.J."/>
            <person name="Johnson D.L."/>
            <person name="Bohlmann J."/>
            <person name="van Vuuren H.J."/>
            <person name="Jones S.J."/>
            <person name="Pretorius I.S."/>
            <person name="Schmidt S.A."/>
            <person name="Borneman A.R."/>
        </authorList>
    </citation>
    <scope>NUCLEOTIDE SEQUENCE [LARGE SCALE GENOMIC DNA]</scope>
    <source>
        <strain evidence="2">cv. Chardonnay</strain>
        <tissue evidence="1">Leaf</tissue>
    </source>
</reference>
<keyword evidence="1" id="KW-0418">Kinase</keyword>
<comment type="caution">
    <text evidence="1">The sequence shown here is derived from an EMBL/GenBank/DDBJ whole genome shotgun (WGS) entry which is preliminary data.</text>
</comment>
<dbReference type="Proteomes" id="UP000288805">
    <property type="component" value="Unassembled WGS sequence"/>
</dbReference>